<dbReference type="Proteomes" id="UP000010716">
    <property type="component" value="Unassembled WGS sequence"/>
</dbReference>
<reference evidence="2 4" key="2">
    <citation type="journal article" date="2020" name="Extremophiles">
        <title>Genomic analysis of Caldalkalibacillus thermarum TA2.A1 reveals aerobic alkaliphilic metabolism and evolutionary hallmarks linking alkaliphilic bacteria and plant life.</title>
        <authorList>
            <person name="de Jong S.I."/>
            <person name="van den Broek M.A."/>
            <person name="Merkel A.Y."/>
            <person name="de la Torre Cortes P."/>
            <person name="Kalamorz F."/>
            <person name="Cook G.M."/>
            <person name="van Loosdrecht M.C.M."/>
            <person name="McMillan D.G.G."/>
        </authorList>
    </citation>
    <scope>NUCLEOTIDE SEQUENCE [LARGE SCALE GENOMIC DNA]</scope>
    <source>
        <strain evidence="2 4">TA2.A1</strain>
    </source>
</reference>
<reference evidence="1 3" key="1">
    <citation type="journal article" date="2011" name="J. Bacteriol.">
        <title>Draft genome sequence of the thermoalkaliphilic Caldalkalibacillus thermarum strain TA2.A1.</title>
        <authorList>
            <person name="Kalamorz F."/>
            <person name="Keis S."/>
            <person name="McMillan D.G."/>
            <person name="Olsson K."/>
            <person name="Stanton J.A."/>
            <person name="Stockwell P."/>
            <person name="Black M.A."/>
            <person name="Klingeman D.M."/>
            <person name="Land M.L."/>
            <person name="Han C.S."/>
            <person name="Martin S.L."/>
            <person name="Becher S.A."/>
            <person name="Peddie C.J."/>
            <person name="Morgan H.W."/>
            <person name="Matthies D."/>
            <person name="Preiss L."/>
            <person name="Meier T."/>
            <person name="Brown S.D."/>
            <person name="Cook G.M."/>
        </authorList>
    </citation>
    <scope>NUCLEOTIDE SEQUENCE [LARGE SCALE GENOMIC DNA]</scope>
    <source>
        <strain evidence="1 3">TA2.A1</strain>
    </source>
</reference>
<proteinExistence type="predicted"/>
<dbReference type="eggNOG" id="ENOG5032TKA">
    <property type="taxonomic scope" value="Bacteria"/>
</dbReference>
<organism evidence="1 3">
    <name type="scientific">Caldalkalibacillus thermarum (strain TA2.A1)</name>
    <dbReference type="NCBI Taxonomy" id="986075"/>
    <lineage>
        <taxon>Bacteria</taxon>
        <taxon>Bacillati</taxon>
        <taxon>Bacillota</taxon>
        <taxon>Bacilli</taxon>
        <taxon>Bacillales</taxon>
        <taxon>Bacillaceae</taxon>
        <taxon>Caldalkalibacillus</taxon>
    </lineage>
</organism>
<keyword evidence="1" id="KW-0969">Cilium</keyword>
<dbReference type="Proteomes" id="UP000825179">
    <property type="component" value="Chromosome"/>
</dbReference>
<accession>F5L4F1</accession>
<dbReference type="InterPro" id="IPR022258">
    <property type="entry name" value="Flagellar_operon_YvyF"/>
</dbReference>
<dbReference type="KEGG" id="cthu:HUR95_00570"/>
<evidence type="ECO:0000313" key="4">
    <source>
        <dbReference type="Proteomes" id="UP000825179"/>
    </source>
</evidence>
<protein>
    <submittedName>
        <fullName evidence="1">Flagellar operon protein TIGR03826</fullName>
    </submittedName>
</protein>
<dbReference type="RefSeq" id="WP_007503086.1">
    <property type="nucleotide sequence ID" value="NZ_AFCE01000082.1"/>
</dbReference>
<name>F5L4F1_CALTT</name>
<gene>
    <name evidence="1" type="ORF">CathTA2_0663</name>
    <name evidence="2" type="ORF">HUR95_00570</name>
</gene>
<dbReference type="AlphaFoldDB" id="F5L4F1"/>
<dbReference type="OrthoDB" id="1739831at2"/>
<keyword evidence="4" id="KW-1185">Reference proteome</keyword>
<keyword evidence="1" id="KW-0966">Cell projection</keyword>
<sequence length="148" mass="17245">MAQLDNCPRCGALFVRTTRKVCPQCHEEIERQYRIVYDFLRQKENREATIYETSEKTGVSVNQIREFIRQGRLQLKNLPNMGYPCETCGTLIREGRLCPSCRERLMAEINSLSGDKDEARADALRRQAFDNLPRGYRKLKDEDGLRGR</sequence>
<evidence type="ECO:0000313" key="1">
    <source>
        <dbReference type="EMBL" id="EGL83794.1"/>
    </source>
</evidence>
<reference evidence="2" key="3">
    <citation type="submission" date="2021-08" db="EMBL/GenBank/DDBJ databases">
        <authorList>
            <person name="de Jong S."/>
            <person name="van den Broek M."/>
            <person name="Merkel A."/>
            <person name="de la Torre Cortes P."/>
            <person name="Kalamorz F."/>
            <person name="Cook G."/>
            <person name="van Loosdrecht M."/>
            <person name="McMillan D."/>
        </authorList>
    </citation>
    <scope>NUCLEOTIDE SEQUENCE</scope>
    <source>
        <strain evidence="2">TA2.A1</strain>
    </source>
</reference>
<keyword evidence="1" id="KW-0282">Flagellum</keyword>
<evidence type="ECO:0000313" key="2">
    <source>
        <dbReference type="EMBL" id="QZT33970.1"/>
    </source>
</evidence>
<dbReference type="EMBL" id="AFCE01000082">
    <property type="protein sequence ID" value="EGL83794.1"/>
    <property type="molecule type" value="Genomic_DNA"/>
</dbReference>
<dbReference type="EMBL" id="CP082237">
    <property type="protein sequence ID" value="QZT33970.1"/>
    <property type="molecule type" value="Genomic_DNA"/>
</dbReference>
<dbReference type="NCBIfam" id="TIGR03826">
    <property type="entry name" value="YvyF"/>
    <property type="match status" value="1"/>
</dbReference>
<evidence type="ECO:0000313" key="3">
    <source>
        <dbReference type="Proteomes" id="UP000010716"/>
    </source>
</evidence>